<name>A0AAE0MD44_9PEZI</name>
<evidence type="ECO:0000313" key="4">
    <source>
        <dbReference type="Proteomes" id="UP001286456"/>
    </source>
</evidence>
<dbReference type="AlphaFoldDB" id="A0AAE0MD44"/>
<evidence type="ECO:0000256" key="2">
    <source>
        <dbReference type="SAM" id="MobiDB-lite"/>
    </source>
</evidence>
<accession>A0AAE0MD44</accession>
<comment type="caution">
    <text evidence="3">The sequence shown here is derived from an EMBL/GenBank/DDBJ whole genome shotgun (WGS) entry which is preliminary data.</text>
</comment>
<reference evidence="3" key="1">
    <citation type="journal article" date="2023" name="Mol. Phylogenet. Evol.">
        <title>Genome-scale phylogeny and comparative genomics of the fungal order Sordariales.</title>
        <authorList>
            <person name="Hensen N."/>
            <person name="Bonometti L."/>
            <person name="Westerberg I."/>
            <person name="Brannstrom I.O."/>
            <person name="Guillou S."/>
            <person name="Cros-Aarteil S."/>
            <person name="Calhoun S."/>
            <person name="Haridas S."/>
            <person name="Kuo A."/>
            <person name="Mondo S."/>
            <person name="Pangilinan J."/>
            <person name="Riley R."/>
            <person name="LaButti K."/>
            <person name="Andreopoulos B."/>
            <person name="Lipzen A."/>
            <person name="Chen C."/>
            <person name="Yan M."/>
            <person name="Daum C."/>
            <person name="Ng V."/>
            <person name="Clum A."/>
            <person name="Steindorff A."/>
            <person name="Ohm R.A."/>
            <person name="Martin F."/>
            <person name="Silar P."/>
            <person name="Natvig D.O."/>
            <person name="Lalanne C."/>
            <person name="Gautier V."/>
            <person name="Ament-Velasquez S.L."/>
            <person name="Kruys A."/>
            <person name="Hutchinson M.I."/>
            <person name="Powell A.J."/>
            <person name="Barry K."/>
            <person name="Miller A.N."/>
            <person name="Grigoriev I.V."/>
            <person name="Debuchy R."/>
            <person name="Gladieux P."/>
            <person name="Hiltunen Thoren M."/>
            <person name="Johannesson H."/>
        </authorList>
    </citation>
    <scope>NUCLEOTIDE SEQUENCE</scope>
    <source>
        <strain evidence="3">SMH4131-1</strain>
    </source>
</reference>
<proteinExistence type="predicted"/>
<protein>
    <submittedName>
        <fullName evidence="3">Uncharacterized protein</fullName>
    </submittedName>
</protein>
<gene>
    <name evidence="3" type="ORF">B0T19DRAFT_442071</name>
</gene>
<dbReference type="EMBL" id="JAUEPO010000003">
    <property type="protein sequence ID" value="KAK3328156.1"/>
    <property type="molecule type" value="Genomic_DNA"/>
</dbReference>
<feature type="coiled-coil region" evidence="1">
    <location>
        <begin position="160"/>
        <end position="187"/>
    </location>
</feature>
<keyword evidence="1" id="KW-0175">Coiled coil</keyword>
<evidence type="ECO:0000256" key="1">
    <source>
        <dbReference type="SAM" id="Coils"/>
    </source>
</evidence>
<dbReference type="Proteomes" id="UP001286456">
    <property type="component" value="Unassembled WGS sequence"/>
</dbReference>
<reference evidence="3" key="2">
    <citation type="submission" date="2023-06" db="EMBL/GenBank/DDBJ databases">
        <authorList>
            <consortium name="Lawrence Berkeley National Laboratory"/>
            <person name="Haridas S."/>
            <person name="Hensen N."/>
            <person name="Bonometti L."/>
            <person name="Westerberg I."/>
            <person name="Brannstrom I.O."/>
            <person name="Guillou S."/>
            <person name="Cros-Aarteil S."/>
            <person name="Calhoun S."/>
            <person name="Kuo A."/>
            <person name="Mondo S."/>
            <person name="Pangilinan J."/>
            <person name="Riley R."/>
            <person name="Labutti K."/>
            <person name="Andreopoulos B."/>
            <person name="Lipzen A."/>
            <person name="Chen C."/>
            <person name="Yanf M."/>
            <person name="Daum C."/>
            <person name="Ng V."/>
            <person name="Clum A."/>
            <person name="Steindorff A."/>
            <person name="Ohm R."/>
            <person name="Martin F."/>
            <person name="Silar P."/>
            <person name="Natvig D."/>
            <person name="Lalanne C."/>
            <person name="Gautier V."/>
            <person name="Ament-Velasquez S.L."/>
            <person name="Kruys A."/>
            <person name="Hutchinson M.I."/>
            <person name="Powell A.J."/>
            <person name="Barry K."/>
            <person name="Miller A.N."/>
            <person name="Grigoriev I.V."/>
            <person name="Debuchy R."/>
            <person name="Gladieux P."/>
            <person name="Thoren M.H."/>
            <person name="Johannesson H."/>
        </authorList>
    </citation>
    <scope>NUCLEOTIDE SEQUENCE</scope>
    <source>
        <strain evidence="3">SMH4131-1</strain>
    </source>
</reference>
<evidence type="ECO:0000313" key="3">
    <source>
        <dbReference type="EMBL" id="KAK3328156.1"/>
    </source>
</evidence>
<feature type="compositionally biased region" description="Polar residues" evidence="2">
    <location>
        <begin position="49"/>
        <end position="58"/>
    </location>
</feature>
<keyword evidence="4" id="KW-1185">Reference proteome</keyword>
<feature type="region of interest" description="Disordered" evidence="2">
    <location>
        <begin position="28"/>
        <end position="61"/>
    </location>
</feature>
<organism evidence="3 4">
    <name type="scientific">Cercophora scortea</name>
    <dbReference type="NCBI Taxonomy" id="314031"/>
    <lineage>
        <taxon>Eukaryota</taxon>
        <taxon>Fungi</taxon>
        <taxon>Dikarya</taxon>
        <taxon>Ascomycota</taxon>
        <taxon>Pezizomycotina</taxon>
        <taxon>Sordariomycetes</taxon>
        <taxon>Sordariomycetidae</taxon>
        <taxon>Sordariales</taxon>
        <taxon>Lasiosphaeriaceae</taxon>
        <taxon>Cercophora</taxon>
    </lineage>
</organism>
<sequence length="223" mass="26021">MSEATLVTADETFTAENSEIVHLMDMDRPQSPHAPVETHNDVEHHSDLHGNSAQNSQRSAEHRRALNGYQFMTASVQLERDLDIELGNIALERDATPMAERERLTGGMQSAFDEIVERRARSSRYPWWVPIWLRWTFQAMHLTGECQGFRIIKPEWWGWANDADARARRHEEILEKYRRKREALKIMFFLDPKETRTPEAVARDQPLGQEYLTTNEDGYSRLV</sequence>
<feature type="compositionally biased region" description="Basic and acidic residues" evidence="2">
    <location>
        <begin position="28"/>
        <end position="48"/>
    </location>
</feature>